<dbReference type="Proteomes" id="UP000236654">
    <property type="component" value="Unassembled WGS sequence"/>
</dbReference>
<dbReference type="Pfam" id="PF18962">
    <property type="entry name" value="Por_Secre_tail"/>
    <property type="match status" value="1"/>
</dbReference>
<gene>
    <name evidence="3" type="ORF">CW751_08545</name>
</gene>
<accession>A0A2I0R2L1</accession>
<dbReference type="EMBL" id="PJNI01000008">
    <property type="protein sequence ID" value="PKR80807.1"/>
    <property type="molecule type" value="Genomic_DNA"/>
</dbReference>
<keyword evidence="4" id="KW-1185">Reference proteome</keyword>
<feature type="domain" description="Secretion system C-terminal sorting" evidence="2">
    <location>
        <begin position="307"/>
        <end position="376"/>
    </location>
</feature>
<keyword evidence="1" id="KW-0732">Signal</keyword>
<sequence length="381" mass="41831">MNMIKWYYKILITLLIQICSIAVFGQAPFYGGPGNGASSEKLLASSCSTTSYSSFLGGESDGNTNAKYGTSCESTSISMFAGSNSDGFSSSNIGGSCDTYSYNPFLGGESDGNSNAKYGTSCEPKTVTLFAGGSTDGFTNNNLNGFCDVISYNSYLGGETDGYTNSVYGTPCESKTITLFAGSSTDGFSSHNLGVDCNIDPLPIELLYFDAIKENEKVRNQWVTMSERNNDFFTIERSLDGYQWKELGTVPGAGNSSTELNYHWYDMHPKQGILYYRLKQTDFDGAYTYSDIRSVVFDNYSNDNITLYPNPTSGKVQLKVIKGKLKNVSISIYDAQGQLVFELPNFSGTSHVFDLSFFQKGIYIMKIRSDEELKAFKIVNQ</sequence>
<dbReference type="RefSeq" id="WP_101334589.1">
    <property type="nucleotide sequence ID" value="NZ_PJNI01000008.1"/>
</dbReference>
<dbReference type="InterPro" id="IPR026444">
    <property type="entry name" value="Secre_tail"/>
</dbReference>
<evidence type="ECO:0000313" key="4">
    <source>
        <dbReference type="Proteomes" id="UP000236654"/>
    </source>
</evidence>
<dbReference type="AlphaFoldDB" id="A0A2I0R2L1"/>
<evidence type="ECO:0000256" key="1">
    <source>
        <dbReference type="ARBA" id="ARBA00022729"/>
    </source>
</evidence>
<proteinExistence type="predicted"/>
<organism evidence="3 4">
    <name type="scientific">Brumimicrobium salinarum</name>
    <dbReference type="NCBI Taxonomy" id="2058658"/>
    <lineage>
        <taxon>Bacteria</taxon>
        <taxon>Pseudomonadati</taxon>
        <taxon>Bacteroidota</taxon>
        <taxon>Flavobacteriia</taxon>
        <taxon>Flavobacteriales</taxon>
        <taxon>Crocinitomicaceae</taxon>
        <taxon>Brumimicrobium</taxon>
    </lineage>
</organism>
<reference evidence="3 4" key="1">
    <citation type="submission" date="2017-12" db="EMBL/GenBank/DDBJ databases">
        <title>The draft genome sequence of Brumimicrobium saltpan LHR20.</title>
        <authorList>
            <person name="Do Z.-J."/>
            <person name="Luo H.-R."/>
        </authorList>
    </citation>
    <scope>NUCLEOTIDE SEQUENCE [LARGE SCALE GENOMIC DNA]</scope>
    <source>
        <strain evidence="3 4">LHR20</strain>
    </source>
</reference>
<dbReference type="OrthoDB" id="869215at2"/>
<dbReference type="NCBIfam" id="TIGR04183">
    <property type="entry name" value="Por_Secre_tail"/>
    <property type="match status" value="1"/>
</dbReference>
<evidence type="ECO:0000259" key="2">
    <source>
        <dbReference type="Pfam" id="PF18962"/>
    </source>
</evidence>
<protein>
    <recommendedName>
        <fullName evidence="2">Secretion system C-terminal sorting domain-containing protein</fullName>
    </recommendedName>
</protein>
<name>A0A2I0R2L1_9FLAO</name>
<evidence type="ECO:0000313" key="3">
    <source>
        <dbReference type="EMBL" id="PKR80807.1"/>
    </source>
</evidence>
<comment type="caution">
    <text evidence="3">The sequence shown here is derived from an EMBL/GenBank/DDBJ whole genome shotgun (WGS) entry which is preliminary data.</text>
</comment>